<dbReference type="GO" id="GO:0005643">
    <property type="term" value="C:nuclear pore"/>
    <property type="evidence" value="ECO:0007669"/>
    <property type="project" value="UniProtKB-SubCell"/>
</dbReference>
<accession>A0A8H5LJR3</accession>
<feature type="compositionally biased region" description="Polar residues" evidence="9">
    <location>
        <begin position="334"/>
        <end position="352"/>
    </location>
</feature>
<dbReference type="GO" id="GO:0051028">
    <property type="term" value="P:mRNA transport"/>
    <property type="evidence" value="ECO:0007669"/>
    <property type="project" value="UniProtKB-KW"/>
</dbReference>
<protein>
    <submittedName>
        <fullName evidence="10">Uncharacterized protein</fullName>
    </submittedName>
</protein>
<feature type="region of interest" description="Disordered" evidence="9">
    <location>
        <begin position="50"/>
        <end position="352"/>
    </location>
</feature>
<comment type="caution">
    <text evidence="10">The sequence shown here is derived from an EMBL/GenBank/DDBJ whole genome shotgun (WGS) entry which is preliminary data.</text>
</comment>
<feature type="compositionally biased region" description="Polar residues" evidence="9">
    <location>
        <begin position="50"/>
        <end position="80"/>
    </location>
</feature>
<feature type="compositionally biased region" description="Polar residues" evidence="9">
    <location>
        <begin position="172"/>
        <end position="222"/>
    </location>
</feature>
<evidence type="ECO:0000256" key="2">
    <source>
        <dbReference type="ARBA" id="ARBA00022448"/>
    </source>
</evidence>
<feature type="region of interest" description="Disordered" evidence="9">
    <location>
        <begin position="929"/>
        <end position="956"/>
    </location>
</feature>
<evidence type="ECO:0000313" key="10">
    <source>
        <dbReference type="EMBL" id="KAF5359694.1"/>
    </source>
</evidence>
<feature type="compositionally biased region" description="Pro residues" evidence="9">
    <location>
        <begin position="942"/>
        <end position="956"/>
    </location>
</feature>
<dbReference type="GO" id="GO:0017056">
    <property type="term" value="F:structural constituent of nuclear pore"/>
    <property type="evidence" value="ECO:0007669"/>
    <property type="project" value="InterPro"/>
</dbReference>
<feature type="compositionally biased region" description="Polar residues" evidence="9">
    <location>
        <begin position="263"/>
        <end position="314"/>
    </location>
</feature>
<dbReference type="Gene3D" id="6.10.140.1350">
    <property type="match status" value="1"/>
</dbReference>
<feature type="compositionally biased region" description="Low complexity" evidence="9">
    <location>
        <begin position="160"/>
        <end position="171"/>
    </location>
</feature>
<evidence type="ECO:0000256" key="6">
    <source>
        <dbReference type="ARBA" id="ARBA00023132"/>
    </source>
</evidence>
<dbReference type="OrthoDB" id="2538017at2759"/>
<feature type="coiled-coil region" evidence="8">
    <location>
        <begin position="621"/>
        <end position="658"/>
    </location>
</feature>
<gene>
    <name evidence="10" type="ORF">D9756_003281</name>
</gene>
<dbReference type="PANTHER" id="PTHR13437:SF2">
    <property type="entry name" value="NUCLEOPORIN P58_P45"/>
    <property type="match status" value="1"/>
</dbReference>
<dbReference type="Proteomes" id="UP000559027">
    <property type="component" value="Unassembled WGS sequence"/>
</dbReference>
<evidence type="ECO:0000256" key="8">
    <source>
        <dbReference type="SAM" id="Coils"/>
    </source>
</evidence>
<dbReference type="EMBL" id="JAACJO010000004">
    <property type="protein sequence ID" value="KAF5359694.1"/>
    <property type="molecule type" value="Genomic_DNA"/>
</dbReference>
<dbReference type="GO" id="GO:0008139">
    <property type="term" value="F:nuclear localization sequence binding"/>
    <property type="evidence" value="ECO:0007669"/>
    <property type="project" value="InterPro"/>
</dbReference>
<keyword evidence="6" id="KW-0906">Nuclear pore complex</keyword>
<dbReference type="PANTHER" id="PTHR13437">
    <property type="entry name" value="NUCLEOPORIN P58/P45 NUCLEOPORIN-LIKE PROTEIN 1"/>
    <property type="match status" value="1"/>
</dbReference>
<feature type="compositionally biased region" description="Low complexity" evidence="9">
    <location>
        <begin position="81"/>
        <end position="105"/>
    </location>
</feature>
<dbReference type="Pfam" id="PF13634">
    <property type="entry name" value="Nucleoporin_FG"/>
    <property type="match status" value="2"/>
</dbReference>
<evidence type="ECO:0000313" key="11">
    <source>
        <dbReference type="Proteomes" id="UP000559027"/>
    </source>
</evidence>
<dbReference type="AlphaFoldDB" id="A0A8H5LJR3"/>
<dbReference type="GO" id="GO:0015031">
    <property type="term" value="P:protein transport"/>
    <property type="evidence" value="ECO:0007669"/>
    <property type="project" value="UniProtKB-KW"/>
</dbReference>
<feature type="compositionally biased region" description="Low complexity" evidence="9">
    <location>
        <begin position="585"/>
        <end position="603"/>
    </location>
</feature>
<keyword evidence="11" id="KW-1185">Reference proteome</keyword>
<feature type="region of interest" description="Disordered" evidence="9">
    <location>
        <begin position="550"/>
        <end position="572"/>
    </location>
</feature>
<evidence type="ECO:0000256" key="7">
    <source>
        <dbReference type="ARBA" id="ARBA00023242"/>
    </source>
</evidence>
<name>A0A8H5LJR3_9AGAR</name>
<evidence type="ECO:0000256" key="3">
    <source>
        <dbReference type="ARBA" id="ARBA00022816"/>
    </source>
</evidence>
<organism evidence="10 11">
    <name type="scientific">Leucocoprinus leucothites</name>
    <dbReference type="NCBI Taxonomy" id="201217"/>
    <lineage>
        <taxon>Eukaryota</taxon>
        <taxon>Fungi</taxon>
        <taxon>Dikarya</taxon>
        <taxon>Basidiomycota</taxon>
        <taxon>Agaricomycotina</taxon>
        <taxon>Agaricomycetes</taxon>
        <taxon>Agaricomycetidae</taxon>
        <taxon>Agaricales</taxon>
        <taxon>Agaricineae</taxon>
        <taxon>Agaricaceae</taxon>
        <taxon>Leucocoprinus</taxon>
    </lineage>
</organism>
<keyword evidence="7" id="KW-0539">Nucleus</keyword>
<feature type="compositionally biased region" description="Low complexity" evidence="9">
    <location>
        <begin position="251"/>
        <end position="262"/>
    </location>
</feature>
<keyword evidence="8" id="KW-0175">Coiled coil</keyword>
<feature type="compositionally biased region" description="Polar residues" evidence="9">
    <location>
        <begin position="108"/>
        <end position="134"/>
    </location>
</feature>
<reference evidence="10 11" key="1">
    <citation type="journal article" date="2020" name="ISME J.">
        <title>Uncovering the hidden diversity of litter-decomposition mechanisms in mushroom-forming fungi.</title>
        <authorList>
            <person name="Floudas D."/>
            <person name="Bentzer J."/>
            <person name="Ahren D."/>
            <person name="Johansson T."/>
            <person name="Persson P."/>
            <person name="Tunlid A."/>
        </authorList>
    </citation>
    <scope>NUCLEOTIDE SEQUENCE [LARGE SCALE GENOMIC DNA]</scope>
    <source>
        <strain evidence="10 11">CBS 146.42</strain>
    </source>
</reference>
<keyword evidence="4" id="KW-0653">Protein transport</keyword>
<keyword evidence="5" id="KW-0811">Translocation</keyword>
<feature type="region of interest" description="Disordered" evidence="9">
    <location>
        <begin position="585"/>
        <end position="609"/>
    </location>
</feature>
<evidence type="ECO:0000256" key="1">
    <source>
        <dbReference type="ARBA" id="ARBA00004567"/>
    </source>
</evidence>
<dbReference type="InterPro" id="IPR024882">
    <property type="entry name" value="NUP58/p45/49"/>
</dbReference>
<evidence type="ECO:0000256" key="9">
    <source>
        <dbReference type="SAM" id="MobiDB-lite"/>
    </source>
</evidence>
<comment type="subcellular location">
    <subcellularLocation>
        <location evidence="1">Nucleus</location>
        <location evidence="1">Nuclear pore complex</location>
    </subcellularLocation>
</comment>
<evidence type="ECO:0000256" key="5">
    <source>
        <dbReference type="ARBA" id="ARBA00023010"/>
    </source>
</evidence>
<proteinExistence type="predicted"/>
<evidence type="ECO:0000256" key="4">
    <source>
        <dbReference type="ARBA" id="ARBA00022927"/>
    </source>
</evidence>
<dbReference type="InterPro" id="IPR025574">
    <property type="entry name" value="Nucleoporin_FG_rpt"/>
</dbReference>
<keyword evidence="2" id="KW-0813">Transport</keyword>
<sequence>MGTTAFSPNHVHSRVQSPTPSAFTLRYSRQHFPNTMSIFGNTSNQNPLFGSKPANSLFGSTATSTQNNPLGSASTPGAATQNQQSGGSLFGQQNQQQQPAAPGGNFLFGNTANQQQPTSGGNIFGNTPTNQPVAGSSLFGNAGTQQQQQPTTGGGLFGSTTQQPAQQTGTTSLFGNTGQQTAGSSLFGNTGSNTNQPQTGTTSLFGNTGTQPQAGATSLFGNTGTQQSGGTSLFGNIGTQQAGGGSLFGNTGTSGQQQQGSSLFGNASNTNQPQTGTTSLFGNTGTGMSNLFGSTNQQPQQQPSLFGSTTQPAQSAGGFGTGSLFGPKPATPFGATQANQQAPSGQVPFTKSTKFNDLPDYLKQLLENIDTHIQGRVQISKDLHQRKLGEEPTKGQDMIRQMQKSHQELHNISNVIRNDLHHTEDLKAKVDQAMQDTIVASRIIDAFRNPHSGTTYLKDHAGFPLEFFQRVTQQMVERLTWYKATIEQIERRLSSSAGQVQTPQSIAATLQAQNATFLALASKTAALEAELQKVKVLYTQLWRAKTGSVRDPFNEGDRLAENPGDLGFGGTGSAYQQSVYQQPIQQNGAAYPSQSPAPQSQPQTVETQQDVVSGDQYRYALQNFRIAHEKVEQQRLQLEEQERQVAQLRARIALLEGGNGLQIQGPGGNTVDDFSIKNAASQLDKLINRWAADVIRSPPAPLRDICAGILNDVSSATGLDVDQVEGTPMQVQAYLRHAIAEVISEGIINCLIVTNSSEANVQLTRIHEHIFARDPTVASVWRRQTFSAAVDSCTPEMTASILYEHIPELMGVLQGALPISGGISILDSAYAFSRMLHGSGSNSGDAFYRAFVPELGSTLYPRQIELVKRCLKSERGELDRVGATIFPGLVKVSQGIKQPNGQVGDDIQTVVRRAQVICECALGGTVGTSFQTMPTNEGAPEMPTPPESMPGPIMPM</sequence>
<keyword evidence="3" id="KW-0509">mRNA transport</keyword>